<name>A0AA38CL83_TAXCH</name>
<dbReference type="PANTHER" id="PTHR33913">
    <property type="entry name" value="ALEURONE LAYER MORPHOGENESIS PROTEIN"/>
    <property type="match status" value="1"/>
</dbReference>
<feature type="region of interest" description="Disordered" evidence="1">
    <location>
        <begin position="332"/>
        <end position="365"/>
    </location>
</feature>
<feature type="compositionally biased region" description="Basic and acidic residues" evidence="1">
    <location>
        <begin position="332"/>
        <end position="363"/>
    </location>
</feature>
<evidence type="ECO:0000313" key="4">
    <source>
        <dbReference type="Proteomes" id="UP000824469"/>
    </source>
</evidence>
<organism evidence="3 4">
    <name type="scientific">Taxus chinensis</name>
    <name type="common">Chinese yew</name>
    <name type="synonym">Taxus wallichiana var. chinensis</name>
    <dbReference type="NCBI Taxonomy" id="29808"/>
    <lineage>
        <taxon>Eukaryota</taxon>
        <taxon>Viridiplantae</taxon>
        <taxon>Streptophyta</taxon>
        <taxon>Embryophyta</taxon>
        <taxon>Tracheophyta</taxon>
        <taxon>Spermatophyta</taxon>
        <taxon>Pinopsida</taxon>
        <taxon>Pinidae</taxon>
        <taxon>Conifers II</taxon>
        <taxon>Cupressales</taxon>
        <taxon>Taxaceae</taxon>
        <taxon>Taxus</taxon>
    </lineage>
</organism>
<accession>A0AA38CL83</accession>
<dbReference type="EMBL" id="JAHRHJ020000009">
    <property type="protein sequence ID" value="KAH9301831.1"/>
    <property type="molecule type" value="Genomic_DNA"/>
</dbReference>
<dbReference type="Proteomes" id="UP000824469">
    <property type="component" value="Unassembled WGS sequence"/>
</dbReference>
<dbReference type="Pfam" id="PF25500">
    <property type="entry name" value="DUF7913"/>
    <property type="match status" value="1"/>
</dbReference>
<sequence>MELDDEMPPKEDSIQAFIGYLVEPTLNKIGRYETPPPSAHEQVAKQMQAVVLLYNYYLRKQFPHLEFLDALTFCKTAVVMYAKLIKYMGILKGTGTNQSASEFVQQATITEKMVKEACDTCEALNSPRTMLDINTLPVSKVAVFVVDAAYERCILIFGSITRGVWSLVEKDVEGFDRLHGVTVEIAKQNKEKVLRKRPLGDMPSGIRVNETAINEPKLLGLAFSAVKEQTEAKRIEEDLRSQLKTKEEDCEKCGYEIVALRKDLEKANAKLTNNLRFEKSTEVLDEILGLQRSLFNKSGLGYREELEKASKSTKLPKKTSAKKAKSYAKILKEPTKNESRKEEDITKTNTVHKEGNMTRKDATNVDGISEAFESAQYIKGQNSVASDNQDSLAQSYGVNGTKLETLVPNISCTIDEMVNSEADLLQNPIDSGKAVKSGSQQVGSAADIGRRKTAYVSKLSQKPLSPVNGKPNAIEKFTLTTKDVGDTGKSARQSCDKYLHSMPHVKTATEQVSSPSRTGMHNRSDMELVQETVTVRATEEATSNGMRAGGQETHIPLSSASFGRPWNNNSNGMQKSNLENKTIGDREKFSNGMQVNWISTDCDLLKAAIEVISEKRDKLFEDLIMGQSHHQSQSKELLSKIAECDVNMEMILRGGKDAMILAKEIQHKTLYIGPKVAINDMKRRKLSEGILFLRSSSQELSDICVKNRWSMPSYFVSIPSDSYAKECFYATVKIRGYDFELEEAGELKRGEMEAKESAASLMLSRLYRMSASSRE</sequence>
<dbReference type="AlphaFoldDB" id="A0AA38CL83"/>
<reference evidence="3 4" key="1">
    <citation type="journal article" date="2021" name="Nat. Plants">
        <title>The Taxus genome provides insights into paclitaxel biosynthesis.</title>
        <authorList>
            <person name="Xiong X."/>
            <person name="Gou J."/>
            <person name="Liao Q."/>
            <person name="Li Y."/>
            <person name="Zhou Q."/>
            <person name="Bi G."/>
            <person name="Li C."/>
            <person name="Du R."/>
            <person name="Wang X."/>
            <person name="Sun T."/>
            <person name="Guo L."/>
            <person name="Liang H."/>
            <person name="Lu P."/>
            <person name="Wu Y."/>
            <person name="Zhang Z."/>
            <person name="Ro D.K."/>
            <person name="Shang Y."/>
            <person name="Huang S."/>
            <person name="Yan J."/>
        </authorList>
    </citation>
    <scope>NUCLEOTIDE SEQUENCE [LARGE SCALE GENOMIC DNA]</scope>
    <source>
        <strain evidence="3">Ta-2019</strain>
    </source>
</reference>
<dbReference type="SUPFAM" id="SSF54768">
    <property type="entry name" value="dsRNA-binding domain-like"/>
    <property type="match status" value="1"/>
</dbReference>
<feature type="domain" description="DUF7913" evidence="2">
    <location>
        <begin position="7"/>
        <end position="125"/>
    </location>
</feature>
<keyword evidence="4" id="KW-1185">Reference proteome</keyword>
<evidence type="ECO:0000259" key="2">
    <source>
        <dbReference type="Pfam" id="PF25500"/>
    </source>
</evidence>
<dbReference type="InterPro" id="IPR057235">
    <property type="entry name" value="DUF7913"/>
</dbReference>
<protein>
    <recommendedName>
        <fullName evidence="2">DUF7913 domain-containing protein</fullName>
    </recommendedName>
</protein>
<evidence type="ECO:0000256" key="1">
    <source>
        <dbReference type="SAM" id="MobiDB-lite"/>
    </source>
</evidence>
<proteinExistence type="predicted"/>
<gene>
    <name evidence="3" type="ORF">KI387_013414</name>
</gene>
<evidence type="ECO:0000313" key="3">
    <source>
        <dbReference type="EMBL" id="KAH9301831.1"/>
    </source>
</evidence>
<dbReference type="PANTHER" id="PTHR33913:SF1">
    <property type="entry name" value="DRBM DOMAIN-CONTAINING PROTEIN"/>
    <property type="match status" value="1"/>
</dbReference>
<comment type="caution">
    <text evidence="3">The sequence shown here is derived from an EMBL/GenBank/DDBJ whole genome shotgun (WGS) entry which is preliminary data.</text>
</comment>
<dbReference type="Pfam" id="PF14709">
    <property type="entry name" value="DND1_DSRM"/>
    <property type="match status" value="1"/>
</dbReference>
<dbReference type="OMA" id="KEACDTC"/>
<dbReference type="Gene3D" id="3.30.160.20">
    <property type="match status" value="1"/>
</dbReference>